<evidence type="ECO:0000256" key="9">
    <source>
        <dbReference type="ARBA" id="ARBA00023235"/>
    </source>
</evidence>
<feature type="binding site" evidence="11">
    <location>
        <position position="146"/>
    </location>
    <ligand>
        <name>Zn(2+)</name>
        <dbReference type="ChEBI" id="CHEBI:29105"/>
    </ligand>
</feature>
<dbReference type="InterPro" id="IPR001250">
    <property type="entry name" value="Man6P_Isoase-1"/>
</dbReference>
<feature type="domain" description="Phosphomannose isomerase type I C-terminal" evidence="15">
    <location>
        <begin position="360"/>
        <end position="407"/>
    </location>
</feature>
<dbReference type="InterPro" id="IPR016305">
    <property type="entry name" value="Mannose-6-P_Isomerase"/>
</dbReference>
<comment type="function">
    <text evidence="2">Involved in the synthesis of the GDP-mannose and dolichol-phosphate-mannose required for a number of critical mannosyl transfer reactions.</text>
</comment>
<reference evidence="19" key="1">
    <citation type="journal article" date="2018" name="Nat. Microbiol.">
        <title>Leveraging single-cell genomics to expand the fungal tree of life.</title>
        <authorList>
            <person name="Ahrendt S.R."/>
            <person name="Quandt C.A."/>
            <person name="Ciobanu D."/>
            <person name="Clum A."/>
            <person name="Salamov A."/>
            <person name="Andreopoulos B."/>
            <person name="Cheng J.F."/>
            <person name="Woyke T."/>
            <person name="Pelin A."/>
            <person name="Henrissat B."/>
            <person name="Reynolds N.K."/>
            <person name="Benny G.L."/>
            <person name="Smith M.E."/>
            <person name="James T.Y."/>
            <person name="Grigoriev I.V."/>
        </authorList>
    </citation>
    <scope>NUCLEOTIDE SEQUENCE [LARGE SCALE GENOMIC DNA]</scope>
    <source>
        <strain evidence="19">RSA 468</strain>
    </source>
</reference>
<evidence type="ECO:0000259" key="17">
    <source>
        <dbReference type="Pfam" id="PF20512"/>
    </source>
</evidence>
<dbReference type="GO" id="GO:0005975">
    <property type="term" value="P:carbohydrate metabolic process"/>
    <property type="evidence" value="ECO:0007669"/>
    <property type="project" value="InterPro"/>
</dbReference>
<feature type="binding site" evidence="11">
    <location>
        <position position="121"/>
    </location>
    <ligand>
        <name>Zn(2+)</name>
        <dbReference type="ChEBI" id="CHEBI:29105"/>
    </ligand>
</feature>
<dbReference type="PANTHER" id="PTHR10309">
    <property type="entry name" value="MANNOSE-6-PHOSPHATE ISOMERASE"/>
    <property type="match status" value="1"/>
</dbReference>
<evidence type="ECO:0000256" key="13">
    <source>
        <dbReference type="RuleBase" id="RU004189"/>
    </source>
</evidence>
<feature type="active site" evidence="10">
    <location>
        <position position="313"/>
    </location>
</feature>
<evidence type="ECO:0000259" key="15">
    <source>
        <dbReference type="Pfam" id="PF01238"/>
    </source>
</evidence>
<dbReference type="GO" id="GO:0004476">
    <property type="term" value="F:mannose-6-phosphate isomerase activity"/>
    <property type="evidence" value="ECO:0007669"/>
    <property type="project" value="UniProtKB-EC"/>
</dbReference>
<dbReference type="AlphaFoldDB" id="A0A4P9ZW14"/>
<sequence length="457" mass="50082">MFAEPQRLFRLDCQAQNYAWGKVGSASLVAQYVENNGVAIDPSQPYAELWMGTHPNAPSRLRETTTNNSTSASAPTLASYLALNSNARVLLGSPIYEKFGGELPFLFKVLSVAQALSIQAHPDKQLAEQLHRQFPQHYKDANHKPEMAIGLTPFEMLCGFRNLPVIVRFLRDYPPLAELLGETIVQDLQDAAATEVEGVTPLHLQADQHRQRGREALQALFHGLMTQEPEPVRQCIDALLAIKQPADHPVDILELLRRLNHQYPGDVGCLCIFVLNYFCLRRGEAIFLGANEPHAYLFGDCIECMATSDNVVRAGLTPKFRDVNTLVNMLTYTYGEAQDHIMEGTPAPAGSDPQVHVTVYDPPIPEFTVARVNVASGGSAISHELDPIPGPSIILVTEGQGQIAMGGGVLGEHTTTPHLLQPGLVYFVGADTPISITNLAADNTDLVFYRAFCTVEH</sequence>
<dbReference type="Pfam" id="PF20512">
    <property type="entry name" value="PMI_typeI_hel"/>
    <property type="match status" value="1"/>
</dbReference>
<feature type="domain" description="Phosphomannose isomerase type I catalytic" evidence="16">
    <location>
        <begin position="8"/>
        <end position="162"/>
    </location>
</feature>
<dbReference type="EC" id="5.3.1.8" evidence="5 12"/>
<dbReference type="PIRSF" id="PIRSF001480">
    <property type="entry name" value="Mannose-6-phosphate_isomerase"/>
    <property type="match status" value="1"/>
</dbReference>
<keyword evidence="9 12" id="KW-0413">Isomerase</keyword>
<protein>
    <recommendedName>
        <fullName evidence="6 12">Mannose-6-phosphate isomerase</fullName>
        <ecNumber evidence="5 12">5.3.1.8</ecNumber>
    </recommendedName>
</protein>
<evidence type="ECO:0000256" key="1">
    <source>
        <dbReference type="ARBA" id="ARBA00000757"/>
    </source>
</evidence>
<dbReference type="SUPFAM" id="SSF51182">
    <property type="entry name" value="RmlC-like cupins"/>
    <property type="match status" value="1"/>
</dbReference>
<dbReference type="Gene3D" id="2.60.120.10">
    <property type="entry name" value="Jelly Rolls"/>
    <property type="match status" value="2"/>
</dbReference>
<evidence type="ECO:0000256" key="3">
    <source>
        <dbReference type="ARBA" id="ARBA00004666"/>
    </source>
</evidence>
<evidence type="ECO:0000256" key="10">
    <source>
        <dbReference type="PIRSR" id="PIRSR001480-1"/>
    </source>
</evidence>
<dbReference type="UniPathway" id="UPA00126">
    <property type="reaction ID" value="UER00423"/>
</dbReference>
<evidence type="ECO:0000313" key="19">
    <source>
        <dbReference type="Proteomes" id="UP000268162"/>
    </source>
</evidence>
<dbReference type="InterPro" id="IPR046458">
    <property type="entry name" value="PMI_typeI_hel"/>
</dbReference>
<organism evidence="18 19">
    <name type="scientific">Dimargaris cristalligena</name>
    <dbReference type="NCBI Taxonomy" id="215637"/>
    <lineage>
        <taxon>Eukaryota</taxon>
        <taxon>Fungi</taxon>
        <taxon>Fungi incertae sedis</taxon>
        <taxon>Zoopagomycota</taxon>
        <taxon>Kickxellomycotina</taxon>
        <taxon>Dimargaritomycetes</taxon>
        <taxon>Dimargaritales</taxon>
        <taxon>Dimargaritaceae</taxon>
        <taxon>Dimargaris</taxon>
    </lineage>
</organism>
<evidence type="ECO:0000256" key="6">
    <source>
        <dbReference type="ARBA" id="ARBA00018236"/>
    </source>
</evidence>
<comment type="similarity">
    <text evidence="4 13">Belongs to the mannose-6-phosphate isomerase type 1 family.</text>
</comment>
<evidence type="ECO:0000256" key="11">
    <source>
        <dbReference type="PIRSR" id="PIRSR001480-2"/>
    </source>
</evidence>
<accession>A0A4P9ZW14</accession>
<dbReference type="STRING" id="215637.A0A4P9ZW14"/>
<dbReference type="PRINTS" id="PR00714">
    <property type="entry name" value="MAN6PISMRASE"/>
</dbReference>
<evidence type="ECO:0000256" key="14">
    <source>
        <dbReference type="RuleBase" id="RU004248"/>
    </source>
</evidence>
<dbReference type="GO" id="GO:0009298">
    <property type="term" value="P:GDP-mannose biosynthetic process"/>
    <property type="evidence" value="ECO:0007669"/>
    <property type="project" value="UniProtKB-UniPathway"/>
</dbReference>
<dbReference type="InterPro" id="IPR014710">
    <property type="entry name" value="RmlC-like_jellyroll"/>
</dbReference>
<evidence type="ECO:0000256" key="2">
    <source>
        <dbReference type="ARBA" id="ARBA00002564"/>
    </source>
</evidence>
<evidence type="ECO:0000313" key="18">
    <source>
        <dbReference type="EMBL" id="RKP37478.1"/>
    </source>
</evidence>
<keyword evidence="19" id="KW-1185">Reference proteome</keyword>
<dbReference type="CDD" id="cd07011">
    <property type="entry name" value="cupin_PMI_type_I_N"/>
    <property type="match status" value="1"/>
</dbReference>
<comment type="catalytic activity">
    <reaction evidence="1 12">
        <text>D-mannose 6-phosphate = D-fructose 6-phosphate</text>
        <dbReference type="Rhea" id="RHEA:12356"/>
        <dbReference type="ChEBI" id="CHEBI:58735"/>
        <dbReference type="ChEBI" id="CHEBI:61527"/>
        <dbReference type="EC" id="5.3.1.8"/>
    </reaction>
</comment>
<name>A0A4P9ZW14_9FUNG</name>
<dbReference type="PANTHER" id="PTHR10309:SF0">
    <property type="entry name" value="MANNOSE-6-PHOSPHATE ISOMERASE"/>
    <property type="match status" value="1"/>
</dbReference>
<evidence type="ECO:0000256" key="12">
    <source>
        <dbReference type="RuleBase" id="RU000611"/>
    </source>
</evidence>
<dbReference type="InterPro" id="IPR018050">
    <property type="entry name" value="Pmannose_isomerase-type1_CS"/>
</dbReference>
<dbReference type="InterPro" id="IPR046456">
    <property type="entry name" value="PMI_typeI_C"/>
</dbReference>
<evidence type="ECO:0000256" key="8">
    <source>
        <dbReference type="ARBA" id="ARBA00022833"/>
    </source>
</evidence>
<keyword evidence="8 11" id="KW-0862">Zinc</keyword>
<feature type="domain" description="Phosphomannose isomerase type I helical insertion" evidence="17">
    <location>
        <begin position="208"/>
        <end position="275"/>
    </location>
</feature>
<dbReference type="EMBL" id="ML002489">
    <property type="protein sequence ID" value="RKP37478.1"/>
    <property type="molecule type" value="Genomic_DNA"/>
</dbReference>
<comment type="cofactor">
    <cofactor evidence="11 12">
        <name>Zn(2+)</name>
        <dbReference type="ChEBI" id="CHEBI:29105"/>
    </cofactor>
    <text evidence="11 12">Binds 1 zinc ion per subunit.</text>
</comment>
<evidence type="ECO:0000256" key="5">
    <source>
        <dbReference type="ARBA" id="ARBA00011956"/>
    </source>
</evidence>
<feature type="binding site" evidence="11">
    <location>
        <position position="119"/>
    </location>
    <ligand>
        <name>Zn(2+)</name>
        <dbReference type="ChEBI" id="CHEBI:29105"/>
    </ligand>
</feature>
<dbReference type="GO" id="GO:0008270">
    <property type="term" value="F:zinc ion binding"/>
    <property type="evidence" value="ECO:0007669"/>
    <property type="project" value="InterPro"/>
</dbReference>
<dbReference type="OrthoDB" id="6605218at2759"/>
<proteinExistence type="inferred from homology"/>
<feature type="binding site" evidence="11">
    <location>
        <position position="294"/>
    </location>
    <ligand>
        <name>Zn(2+)</name>
        <dbReference type="ChEBI" id="CHEBI:29105"/>
    </ligand>
</feature>
<dbReference type="Proteomes" id="UP000268162">
    <property type="component" value="Unassembled WGS sequence"/>
</dbReference>
<comment type="pathway">
    <text evidence="3 14">Nucleotide-sugar biosynthesis; GDP-alpha-D-mannose biosynthesis; alpha-D-mannose 1-phosphate from D-fructose 6-phosphate: step 1/2.</text>
</comment>
<dbReference type="PROSITE" id="PS00965">
    <property type="entry name" value="PMI_I_1"/>
    <property type="match status" value="1"/>
</dbReference>
<dbReference type="PROSITE" id="PS00966">
    <property type="entry name" value="PMI_I_2"/>
    <property type="match status" value="1"/>
</dbReference>
<evidence type="ECO:0000259" key="16">
    <source>
        <dbReference type="Pfam" id="PF20511"/>
    </source>
</evidence>
<dbReference type="GO" id="GO:0005829">
    <property type="term" value="C:cytosol"/>
    <property type="evidence" value="ECO:0007669"/>
    <property type="project" value="TreeGrafter"/>
</dbReference>
<keyword evidence="7 11" id="KW-0479">Metal-binding</keyword>
<dbReference type="InterPro" id="IPR046457">
    <property type="entry name" value="PMI_typeI_cat"/>
</dbReference>
<dbReference type="NCBIfam" id="TIGR00218">
    <property type="entry name" value="manA"/>
    <property type="match status" value="1"/>
</dbReference>
<evidence type="ECO:0000256" key="4">
    <source>
        <dbReference type="ARBA" id="ARBA00010772"/>
    </source>
</evidence>
<gene>
    <name evidence="18" type="ORF">BJ085DRAFT_17378</name>
</gene>
<dbReference type="InterPro" id="IPR011051">
    <property type="entry name" value="RmlC_Cupin_sf"/>
</dbReference>
<dbReference type="Gene3D" id="1.10.441.10">
    <property type="entry name" value="Phosphomannose Isomerase, domain 2"/>
    <property type="match status" value="1"/>
</dbReference>
<evidence type="ECO:0000256" key="7">
    <source>
        <dbReference type="ARBA" id="ARBA00022723"/>
    </source>
</evidence>
<dbReference type="Pfam" id="PF01238">
    <property type="entry name" value="PMI_typeI_C"/>
    <property type="match status" value="1"/>
</dbReference>
<dbReference type="Pfam" id="PF20511">
    <property type="entry name" value="PMI_typeI_cat"/>
    <property type="match status" value="1"/>
</dbReference>